<comment type="cofactor">
    <cofactor evidence="3">
        <name>[2Fe-2S] cluster</name>
        <dbReference type="ChEBI" id="CHEBI:190135"/>
    </cofactor>
</comment>
<organism evidence="4 5">
    <name type="scientific">Phaseolus angularis</name>
    <name type="common">Azuki bean</name>
    <name type="synonym">Vigna angularis</name>
    <dbReference type="NCBI Taxonomy" id="3914"/>
    <lineage>
        <taxon>Eukaryota</taxon>
        <taxon>Viridiplantae</taxon>
        <taxon>Streptophyta</taxon>
        <taxon>Embryophyta</taxon>
        <taxon>Tracheophyta</taxon>
        <taxon>Spermatophyta</taxon>
        <taxon>Magnoliopsida</taxon>
        <taxon>eudicotyledons</taxon>
        <taxon>Gunneridae</taxon>
        <taxon>Pentapetalae</taxon>
        <taxon>rosids</taxon>
        <taxon>fabids</taxon>
        <taxon>Fabales</taxon>
        <taxon>Fabaceae</taxon>
        <taxon>Papilionoideae</taxon>
        <taxon>50 kb inversion clade</taxon>
        <taxon>NPAAA clade</taxon>
        <taxon>indigoferoid/millettioid clade</taxon>
        <taxon>Phaseoleae</taxon>
        <taxon>Vigna</taxon>
    </lineage>
</organism>
<gene>
    <name evidence="4" type="ORF">LR48_Vigan03g099400</name>
</gene>
<accession>A0A0L9U4L8</accession>
<proteinExistence type="predicted"/>
<dbReference type="GO" id="GO:0051537">
    <property type="term" value="F:2 iron, 2 sulfur cluster binding"/>
    <property type="evidence" value="ECO:0007669"/>
    <property type="project" value="UniProtKB-KW"/>
</dbReference>
<protein>
    <submittedName>
        <fullName evidence="4">Uncharacterized protein</fullName>
    </submittedName>
</protein>
<evidence type="ECO:0000256" key="1">
    <source>
        <dbReference type="ARBA" id="ARBA00022714"/>
    </source>
</evidence>
<name>A0A0L9U4L8_PHAAN</name>
<dbReference type="EMBL" id="CM003373">
    <property type="protein sequence ID" value="KOM37612.1"/>
    <property type="molecule type" value="Genomic_DNA"/>
</dbReference>
<evidence type="ECO:0000256" key="3">
    <source>
        <dbReference type="ARBA" id="ARBA00034078"/>
    </source>
</evidence>
<dbReference type="InterPro" id="IPR006058">
    <property type="entry name" value="2Fe2S_fd_BS"/>
</dbReference>
<evidence type="ECO:0000313" key="4">
    <source>
        <dbReference type="EMBL" id="KOM37612.1"/>
    </source>
</evidence>
<keyword evidence="2" id="KW-0411">Iron-sulfur</keyword>
<evidence type="ECO:0000313" key="5">
    <source>
        <dbReference type="Proteomes" id="UP000053144"/>
    </source>
</evidence>
<dbReference type="Gramene" id="KOM37612">
    <property type="protein sequence ID" value="KOM37612"/>
    <property type="gene ID" value="LR48_Vigan03g099400"/>
</dbReference>
<dbReference type="PROSITE" id="PS00197">
    <property type="entry name" value="2FE2S_FER_1"/>
    <property type="match status" value="1"/>
</dbReference>
<keyword evidence="1" id="KW-0001">2Fe-2S</keyword>
<dbReference type="AlphaFoldDB" id="A0A0L9U4L8"/>
<keyword evidence="1" id="KW-0479">Metal-binding</keyword>
<evidence type="ECO:0000256" key="2">
    <source>
        <dbReference type="ARBA" id="ARBA00023014"/>
    </source>
</evidence>
<keyword evidence="1" id="KW-0408">Iron</keyword>
<dbReference type="Proteomes" id="UP000053144">
    <property type="component" value="Chromosome 3"/>
</dbReference>
<reference evidence="5" key="1">
    <citation type="journal article" date="2015" name="Proc. Natl. Acad. Sci. U.S.A.">
        <title>Genome sequencing of adzuki bean (Vigna angularis) provides insight into high starch and low fat accumulation and domestication.</title>
        <authorList>
            <person name="Yang K."/>
            <person name="Tian Z."/>
            <person name="Chen C."/>
            <person name="Luo L."/>
            <person name="Zhao B."/>
            <person name="Wang Z."/>
            <person name="Yu L."/>
            <person name="Li Y."/>
            <person name="Sun Y."/>
            <person name="Li W."/>
            <person name="Chen Y."/>
            <person name="Li Y."/>
            <person name="Zhang Y."/>
            <person name="Ai D."/>
            <person name="Zhao J."/>
            <person name="Shang C."/>
            <person name="Ma Y."/>
            <person name="Wu B."/>
            <person name="Wang M."/>
            <person name="Gao L."/>
            <person name="Sun D."/>
            <person name="Zhang P."/>
            <person name="Guo F."/>
            <person name="Wang W."/>
            <person name="Li Y."/>
            <person name="Wang J."/>
            <person name="Varshney R.K."/>
            <person name="Wang J."/>
            <person name="Ling H.Q."/>
            <person name="Wan P."/>
        </authorList>
    </citation>
    <scope>NUCLEOTIDE SEQUENCE</scope>
    <source>
        <strain evidence="5">cv. Jingnong 6</strain>
    </source>
</reference>
<sequence length="108" mass="12092">METVESENLIELGLNFDLTQFSENFKCDCESGSCSICTEINSVTQPELRVLTDAPNFELDCCAELKEAKNAKNTKAIIWEEESAERFGKISSLVPHTQQMPVEGEMLL</sequence>